<dbReference type="PROSITE" id="PS00061">
    <property type="entry name" value="ADH_SHORT"/>
    <property type="match status" value="1"/>
</dbReference>
<proteinExistence type="inferred from homology"/>
<dbReference type="Gene3D" id="3.40.50.720">
    <property type="entry name" value="NAD(P)-binding Rossmann-like Domain"/>
    <property type="match status" value="1"/>
</dbReference>
<dbReference type="PANTHER" id="PTHR42879:SF6">
    <property type="entry name" value="NADPH-DEPENDENT REDUCTASE BACG"/>
    <property type="match status" value="1"/>
</dbReference>
<accession>A0ABY2WKB5</accession>
<name>A0ABY2WKB5_9FLAO</name>
<gene>
    <name evidence="3" type="ORF">FGG15_13985</name>
</gene>
<protein>
    <submittedName>
        <fullName evidence="3">SDR family NAD(P)-dependent oxidoreductase</fullName>
    </submittedName>
</protein>
<dbReference type="PANTHER" id="PTHR42879">
    <property type="entry name" value="3-OXOACYL-(ACYL-CARRIER-PROTEIN) REDUCTASE"/>
    <property type="match status" value="1"/>
</dbReference>
<evidence type="ECO:0000256" key="1">
    <source>
        <dbReference type="ARBA" id="ARBA00006484"/>
    </source>
</evidence>
<evidence type="ECO:0000313" key="3">
    <source>
        <dbReference type="EMBL" id="TMU55285.1"/>
    </source>
</evidence>
<comment type="similarity">
    <text evidence="1 2">Belongs to the short-chain dehydrogenases/reductases (SDR) family.</text>
</comment>
<comment type="caution">
    <text evidence="3">The sequence shown here is derived from an EMBL/GenBank/DDBJ whole genome shotgun (WGS) entry which is preliminary data.</text>
</comment>
<reference evidence="3 4" key="1">
    <citation type="submission" date="2019-05" db="EMBL/GenBank/DDBJ databases">
        <title>Flagellimonas sp. AsT0115, sp. nov., isolated from a marine red algae, Asparagopsis taxiformis.</title>
        <authorList>
            <person name="Kim J."/>
            <person name="Jeong S.E."/>
            <person name="Jeon C.O."/>
        </authorList>
    </citation>
    <scope>NUCLEOTIDE SEQUENCE [LARGE SCALE GENOMIC DNA]</scope>
    <source>
        <strain evidence="3 4">AsT0115</strain>
    </source>
</reference>
<dbReference type="PRINTS" id="PR00080">
    <property type="entry name" value="SDRFAMILY"/>
</dbReference>
<sequence length="264" mass="28749">MDLQLKGKKAFISGSTAGIGFALAKSLLAEGVEVTINGRSSMSVDRALEDLQKEFPHGKMNGIAADFENREDIKHLLNQLPQIDILINNIGIYKAESFFQMQDEDWYRQFEVNVMSGVRLSRSLLPKMLERNWGRILFVSSECASLVPPDMLAYSTTKTAMLAISKGLAQLTKGTGVTVNSVLPGSTLSEGAERFLETEAEKQGKTKAEVEEDFFKDARTSSLLQRFATVDEVAHTITYLSSPLAAATNGAAIKIDGGSTSGIF</sequence>
<dbReference type="SUPFAM" id="SSF51735">
    <property type="entry name" value="NAD(P)-binding Rossmann-fold domains"/>
    <property type="match status" value="1"/>
</dbReference>
<evidence type="ECO:0000256" key="2">
    <source>
        <dbReference type="RuleBase" id="RU000363"/>
    </source>
</evidence>
<dbReference type="PRINTS" id="PR00081">
    <property type="entry name" value="GDHRDH"/>
</dbReference>
<dbReference type="InterPro" id="IPR050259">
    <property type="entry name" value="SDR"/>
</dbReference>
<dbReference type="Pfam" id="PF00106">
    <property type="entry name" value="adh_short"/>
    <property type="match status" value="1"/>
</dbReference>
<dbReference type="InterPro" id="IPR020904">
    <property type="entry name" value="Sc_DH/Rdtase_CS"/>
</dbReference>
<dbReference type="InterPro" id="IPR002347">
    <property type="entry name" value="SDR_fam"/>
</dbReference>
<evidence type="ECO:0000313" key="4">
    <source>
        <dbReference type="Proteomes" id="UP000751614"/>
    </source>
</evidence>
<keyword evidence="4" id="KW-1185">Reference proteome</keyword>
<dbReference type="InterPro" id="IPR036291">
    <property type="entry name" value="NAD(P)-bd_dom_sf"/>
</dbReference>
<organism evidence="3 4">
    <name type="scientific">Flagellimonas algicola</name>
    <dbReference type="NCBI Taxonomy" id="2583815"/>
    <lineage>
        <taxon>Bacteria</taxon>
        <taxon>Pseudomonadati</taxon>
        <taxon>Bacteroidota</taxon>
        <taxon>Flavobacteriia</taxon>
        <taxon>Flavobacteriales</taxon>
        <taxon>Flavobacteriaceae</taxon>
        <taxon>Flagellimonas</taxon>
    </lineage>
</organism>
<dbReference type="Proteomes" id="UP000751614">
    <property type="component" value="Unassembled WGS sequence"/>
</dbReference>
<dbReference type="EMBL" id="VCNI01000002">
    <property type="protein sequence ID" value="TMU55285.1"/>
    <property type="molecule type" value="Genomic_DNA"/>
</dbReference>
<dbReference type="RefSeq" id="WP_138837274.1">
    <property type="nucleotide sequence ID" value="NZ_VCNI01000002.1"/>
</dbReference>